<name>A0A9Q3D6U5_9BASI</name>
<proteinExistence type="predicted"/>
<sequence>MSDFRSVATPLVPNEHLESPTQEEVNELNKLDINYRSSVGSLSYISTATRSDISYTVSALSQFLEKPGIRQWKAFLHVLRYLRGTADL</sequence>
<dbReference type="PANTHER" id="PTHR11439:SF483">
    <property type="entry name" value="PEPTIDE SYNTHASE GLIP-LIKE, PUTATIVE (AFU_ORTHOLOGUE AFUA_3G12920)-RELATED"/>
    <property type="match status" value="1"/>
</dbReference>
<dbReference type="EMBL" id="AVOT02014486">
    <property type="protein sequence ID" value="MBW0497959.1"/>
    <property type="molecule type" value="Genomic_DNA"/>
</dbReference>
<evidence type="ECO:0000313" key="2">
    <source>
        <dbReference type="EMBL" id="MBW0497959.1"/>
    </source>
</evidence>
<reference evidence="2" key="1">
    <citation type="submission" date="2021-03" db="EMBL/GenBank/DDBJ databases">
        <title>Draft genome sequence of rust myrtle Austropuccinia psidii MF-1, a brazilian biotype.</title>
        <authorList>
            <person name="Quecine M.C."/>
            <person name="Pachon D.M.R."/>
            <person name="Bonatelli M.L."/>
            <person name="Correr F.H."/>
            <person name="Franceschini L.M."/>
            <person name="Leite T.F."/>
            <person name="Margarido G.R.A."/>
            <person name="Almeida C.A."/>
            <person name="Ferrarezi J.A."/>
            <person name="Labate C.A."/>
        </authorList>
    </citation>
    <scope>NUCLEOTIDE SEQUENCE</scope>
    <source>
        <strain evidence="2">MF-1</strain>
    </source>
</reference>
<dbReference type="Proteomes" id="UP000765509">
    <property type="component" value="Unassembled WGS sequence"/>
</dbReference>
<dbReference type="PANTHER" id="PTHR11439">
    <property type="entry name" value="GAG-POL-RELATED RETROTRANSPOSON"/>
    <property type="match status" value="1"/>
</dbReference>
<dbReference type="AlphaFoldDB" id="A0A9Q3D6U5"/>
<feature type="region of interest" description="Disordered" evidence="1">
    <location>
        <begin position="1"/>
        <end position="23"/>
    </location>
</feature>
<dbReference type="OrthoDB" id="414945at2759"/>
<accession>A0A9Q3D6U5</accession>
<comment type="caution">
    <text evidence="2">The sequence shown here is derived from an EMBL/GenBank/DDBJ whole genome shotgun (WGS) entry which is preliminary data.</text>
</comment>
<evidence type="ECO:0000256" key="1">
    <source>
        <dbReference type="SAM" id="MobiDB-lite"/>
    </source>
</evidence>
<keyword evidence="3" id="KW-1185">Reference proteome</keyword>
<organism evidence="2 3">
    <name type="scientific">Austropuccinia psidii MF-1</name>
    <dbReference type="NCBI Taxonomy" id="1389203"/>
    <lineage>
        <taxon>Eukaryota</taxon>
        <taxon>Fungi</taxon>
        <taxon>Dikarya</taxon>
        <taxon>Basidiomycota</taxon>
        <taxon>Pucciniomycotina</taxon>
        <taxon>Pucciniomycetes</taxon>
        <taxon>Pucciniales</taxon>
        <taxon>Sphaerophragmiaceae</taxon>
        <taxon>Austropuccinia</taxon>
    </lineage>
</organism>
<gene>
    <name evidence="2" type="ORF">O181_037674</name>
</gene>
<evidence type="ECO:0000313" key="3">
    <source>
        <dbReference type="Proteomes" id="UP000765509"/>
    </source>
</evidence>
<protein>
    <submittedName>
        <fullName evidence="2">Uncharacterized protein</fullName>
    </submittedName>
</protein>